<dbReference type="EMBL" id="LQXV01000077">
    <property type="protein sequence ID" value="KXU10330.1"/>
    <property type="molecule type" value="Genomic_DNA"/>
</dbReference>
<dbReference type="InterPro" id="IPR010724">
    <property type="entry name" value="RepA_N"/>
</dbReference>
<evidence type="ECO:0000259" key="1">
    <source>
        <dbReference type="Pfam" id="PF06970"/>
    </source>
</evidence>
<feature type="domain" description="Replication initiator A N-terminal" evidence="1">
    <location>
        <begin position="25"/>
        <end position="98"/>
    </location>
</feature>
<evidence type="ECO:0000313" key="2">
    <source>
        <dbReference type="EMBL" id="KXU10330.1"/>
    </source>
</evidence>
<dbReference type="InterPro" id="IPR036390">
    <property type="entry name" value="WH_DNA-bd_sf"/>
</dbReference>
<name>A0A139R6B1_9STRE</name>
<reference evidence="2 3" key="1">
    <citation type="submission" date="2016-01" db="EMBL/GenBank/DDBJ databases">
        <title>Highly variable Streptococcus oralis are common among viridans streptococci isolated from primates.</title>
        <authorList>
            <person name="Denapaite D."/>
            <person name="Rieger M."/>
            <person name="Koendgen S."/>
            <person name="Brueckner R."/>
            <person name="Ochigava I."/>
            <person name="Kappeler P."/>
            <person name="Maetz-Rensing K."/>
            <person name="Leendertz F."/>
            <person name="Hakenbeck R."/>
        </authorList>
    </citation>
    <scope>NUCLEOTIDE SEQUENCE [LARGE SCALE GENOMIC DNA]</scope>
    <source>
        <strain evidence="2 3">DD03</strain>
    </source>
</reference>
<accession>A0A139R6B1</accession>
<gene>
    <name evidence="2" type="ORF">SGADD03_00218</name>
</gene>
<dbReference type="Proteomes" id="UP000071927">
    <property type="component" value="Unassembled WGS sequence"/>
</dbReference>
<organism evidence="2 3">
    <name type="scientific">Streptococcus gallolyticus</name>
    <dbReference type="NCBI Taxonomy" id="315405"/>
    <lineage>
        <taxon>Bacteria</taxon>
        <taxon>Bacillati</taxon>
        <taxon>Bacillota</taxon>
        <taxon>Bacilli</taxon>
        <taxon>Lactobacillales</taxon>
        <taxon>Streptococcaceae</taxon>
        <taxon>Streptococcus</taxon>
    </lineage>
</organism>
<evidence type="ECO:0000313" key="3">
    <source>
        <dbReference type="Proteomes" id="UP000071927"/>
    </source>
</evidence>
<proteinExistence type="predicted"/>
<comment type="caution">
    <text evidence="2">The sequence shown here is derived from an EMBL/GenBank/DDBJ whole genome shotgun (WGS) entry which is preliminary data.</text>
</comment>
<dbReference type="SUPFAM" id="SSF46785">
    <property type="entry name" value="Winged helix' DNA-binding domain"/>
    <property type="match status" value="1"/>
</dbReference>
<dbReference type="PATRIC" id="fig|315405.12.peg.286"/>
<dbReference type="Pfam" id="PF06970">
    <property type="entry name" value="RepA_N"/>
    <property type="match status" value="1"/>
</dbReference>
<protein>
    <recommendedName>
        <fullName evidence="1">Replication initiator A N-terminal domain-containing protein</fullName>
    </recommendedName>
</protein>
<dbReference type="RefSeq" id="WP_061459815.1">
    <property type="nucleotide sequence ID" value="NZ_KQ970569.1"/>
</dbReference>
<sequence>MAYLSTLSDLDPLLANVGVGSGQFYMPKILFEHDDFKELEWKEILLYSLLLDRLKEPLDFIQKGYDDNGNIYVHFKIKDLCELLNQSKTTVISLKKKLVQFGLIEEVKTGNNQPNRIYITDKLVPYMKE</sequence>
<dbReference type="AlphaFoldDB" id="A0A139R6B1"/>